<keyword evidence="8" id="KW-1185">Reference proteome</keyword>
<dbReference type="PROSITE" id="PS50089">
    <property type="entry name" value="ZF_RING_2"/>
    <property type="match status" value="1"/>
</dbReference>
<dbReference type="GO" id="GO:0006513">
    <property type="term" value="P:protein monoubiquitination"/>
    <property type="evidence" value="ECO:0007669"/>
    <property type="project" value="InterPro"/>
</dbReference>
<feature type="domain" description="RING-type" evidence="6">
    <location>
        <begin position="32"/>
        <end position="67"/>
    </location>
</feature>
<evidence type="ECO:0000256" key="1">
    <source>
        <dbReference type="ARBA" id="ARBA00022723"/>
    </source>
</evidence>
<sequence length="376" mass="41984">MSSHLSLHSANEKDLINFLEKSLHALAESHNCPICHDMLNAPVRLPCHHIFCSLCIRRHLTRSSICPYPTCRRACTSSALVALRNYDAHLAQLRHVSRTQLTPSRTTLAQLPLPGSLSRPNLVKKLSKAGLSAVGTVEVLSNRYREYVLRYNAAADSASGASKQALADAVRRYEDALSANQATMDTFFEKVKDESTVKRGDNFEDLVRKTRQRNHVERRSQATQEGVQNSRKPNGDPEPDIQPQKCDTSGGKRIRAPRDEANDIAPKRPCSGQAHIGRKTTRNGASPTRFSKASCSDKRSQHAVKSASFDIQPYSSYLDTPSSENKNTQLVATPSTKEAQALTREQEERIQRNMKAAMEKRQKNSQSYVRRLSFTS</sequence>
<feature type="compositionally biased region" description="Polar residues" evidence="5">
    <location>
        <begin position="282"/>
        <end position="294"/>
    </location>
</feature>
<keyword evidence="3" id="KW-0862">Zinc</keyword>
<dbReference type="Proteomes" id="UP000247409">
    <property type="component" value="Unassembled WGS sequence"/>
</dbReference>
<comment type="caution">
    <text evidence="7">The sequence shown here is derived from an EMBL/GenBank/DDBJ whole genome shotgun (WGS) entry which is preliminary data.</text>
</comment>
<dbReference type="SUPFAM" id="SSF57850">
    <property type="entry name" value="RING/U-box"/>
    <property type="match status" value="1"/>
</dbReference>
<evidence type="ECO:0000256" key="5">
    <source>
        <dbReference type="SAM" id="MobiDB-lite"/>
    </source>
</evidence>
<dbReference type="GO" id="GO:0006301">
    <property type="term" value="P:DNA damage tolerance"/>
    <property type="evidence" value="ECO:0007669"/>
    <property type="project" value="InterPro"/>
</dbReference>
<dbReference type="PANTHER" id="PTHR14134:SF2">
    <property type="entry name" value="E3 UBIQUITIN-PROTEIN LIGASE RAD18"/>
    <property type="match status" value="1"/>
</dbReference>
<evidence type="ECO:0000256" key="2">
    <source>
        <dbReference type="ARBA" id="ARBA00022771"/>
    </source>
</evidence>
<keyword evidence="1" id="KW-0479">Metal-binding</keyword>
<dbReference type="InterPro" id="IPR001841">
    <property type="entry name" value="Znf_RING"/>
</dbReference>
<evidence type="ECO:0000259" key="6">
    <source>
        <dbReference type="PROSITE" id="PS50089"/>
    </source>
</evidence>
<dbReference type="GO" id="GO:0061630">
    <property type="term" value="F:ubiquitin protein ligase activity"/>
    <property type="evidence" value="ECO:0007669"/>
    <property type="project" value="InterPro"/>
</dbReference>
<dbReference type="PROSITE" id="PS00518">
    <property type="entry name" value="ZF_RING_1"/>
    <property type="match status" value="1"/>
</dbReference>
<organism evidence="7 8">
    <name type="scientific">Gracilariopsis chorda</name>
    <dbReference type="NCBI Taxonomy" id="448386"/>
    <lineage>
        <taxon>Eukaryota</taxon>
        <taxon>Rhodophyta</taxon>
        <taxon>Florideophyceae</taxon>
        <taxon>Rhodymeniophycidae</taxon>
        <taxon>Gracilariales</taxon>
        <taxon>Gracilariaceae</taxon>
        <taxon>Gracilariopsis</taxon>
    </lineage>
</organism>
<feature type="compositionally biased region" description="Basic and acidic residues" evidence="5">
    <location>
        <begin position="344"/>
        <end position="362"/>
    </location>
</feature>
<dbReference type="GO" id="GO:0008270">
    <property type="term" value="F:zinc ion binding"/>
    <property type="evidence" value="ECO:0007669"/>
    <property type="project" value="UniProtKB-KW"/>
</dbReference>
<dbReference type="AlphaFoldDB" id="A0A2V3IME0"/>
<dbReference type="Gene3D" id="3.30.40.10">
    <property type="entry name" value="Zinc/RING finger domain, C3HC4 (zinc finger)"/>
    <property type="match status" value="1"/>
</dbReference>
<dbReference type="GO" id="GO:0003697">
    <property type="term" value="F:single-stranded DNA binding"/>
    <property type="evidence" value="ECO:0007669"/>
    <property type="project" value="InterPro"/>
</dbReference>
<dbReference type="SMART" id="SM00184">
    <property type="entry name" value="RING"/>
    <property type="match status" value="1"/>
</dbReference>
<evidence type="ECO:0000313" key="8">
    <source>
        <dbReference type="Proteomes" id="UP000247409"/>
    </source>
</evidence>
<dbReference type="Pfam" id="PF13923">
    <property type="entry name" value="zf-C3HC4_2"/>
    <property type="match status" value="1"/>
</dbReference>
<evidence type="ECO:0000256" key="3">
    <source>
        <dbReference type="ARBA" id="ARBA00022833"/>
    </source>
</evidence>
<name>A0A2V3IME0_9FLOR</name>
<dbReference type="InterPro" id="IPR013083">
    <property type="entry name" value="Znf_RING/FYVE/PHD"/>
</dbReference>
<reference evidence="7 8" key="1">
    <citation type="journal article" date="2018" name="Mol. Biol. Evol.">
        <title>Analysis of the draft genome of the red seaweed Gracilariopsis chorda provides insights into genome size evolution in Rhodophyta.</title>
        <authorList>
            <person name="Lee J."/>
            <person name="Yang E.C."/>
            <person name="Graf L."/>
            <person name="Yang J.H."/>
            <person name="Qiu H."/>
            <person name="Zel Zion U."/>
            <person name="Chan C.X."/>
            <person name="Stephens T.G."/>
            <person name="Weber A.P.M."/>
            <person name="Boo G.H."/>
            <person name="Boo S.M."/>
            <person name="Kim K.M."/>
            <person name="Shin Y."/>
            <person name="Jung M."/>
            <person name="Lee S.J."/>
            <person name="Yim H.S."/>
            <person name="Lee J.H."/>
            <person name="Bhattacharya D."/>
            <person name="Yoon H.S."/>
        </authorList>
    </citation>
    <scope>NUCLEOTIDE SEQUENCE [LARGE SCALE GENOMIC DNA]</scope>
    <source>
        <strain evidence="7 8">SKKU-2015</strain>
        <tissue evidence="7">Whole body</tissue>
    </source>
</reference>
<accession>A0A2V3IME0</accession>
<feature type="compositionally biased region" description="Basic and acidic residues" evidence="5">
    <location>
        <begin position="203"/>
        <end position="220"/>
    </location>
</feature>
<evidence type="ECO:0000256" key="4">
    <source>
        <dbReference type="PROSITE-ProRule" id="PRU00175"/>
    </source>
</evidence>
<dbReference type="GO" id="GO:0005634">
    <property type="term" value="C:nucleus"/>
    <property type="evidence" value="ECO:0007669"/>
    <property type="project" value="TreeGrafter"/>
</dbReference>
<feature type="compositionally biased region" description="Polar residues" evidence="5">
    <location>
        <begin position="364"/>
        <end position="376"/>
    </location>
</feature>
<gene>
    <name evidence="7" type="ORF">BWQ96_07048</name>
</gene>
<feature type="compositionally biased region" description="Polar residues" evidence="5">
    <location>
        <begin position="221"/>
        <end position="232"/>
    </location>
</feature>
<keyword evidence="2 4" id="KW-0863">Zinc-finger</keyword>
<dbReference type="OrthoDB" id="6270329at2759"/>
<dbReference type="InterPro" id="IPR017907">
    <property type="entry name" value="Znf_RING_CS"/>
</dbReference>
<dbReference type="STRING" id="448386.A0A2V3IME0"/>
<feature type="compositionally biased region" description="Polar residues" evidence="5">
    <location>
        <begin position="313"/>
        <end position="338"/>
    </location>
</feature>
<dbReference type="GO" id="GO:0097505">
    <property type="term" value="C:Rad6-Rad18 complex"/>
    <property type="evidence" value="ECO:0007669"/>
    <property type="project" value="TreeGrafter"/>
</dbReference>
<dbReference type="InterPro" id="IPR039577">
    <property type="entry name" value="Rad18"/>
</dbReference>
<evidence type="ECO:0000313" key="7">
    <source>
        <dbReference type="EMBL" id="PXF43219.1"/>
    </source>
</evidence>
<feature type="region of interest" description="Disordered" evidence="5">
    <location>
        <begin position="203"/>
        <end position="376"/>
    </location>
</feature>
<protein>
    <submittedName>
        <fullName evidence="7">Postreplication repair E3 ubiquitin-protein ligase RAD18</fullName>
    </submittedName>
</protein>
<dbReference type="PANTHER" id="PTHR14134">
    <property type="entry name" value="E3 UBIQUITIN-PROTEIN LIGASE RAD18"/>
    <property type="match status" value="1"/>
</dbReference>
<dbReference type="EMBL" id="NBIV01000133">
    <property type="protein sequence ID" value="PXF43219.1"/>
    <property type="molecule type" value="Genomic_DNA"/>
</dbReference>
<proteinExistence type="predicted"/>